<dbReference type="EMBL" id="SOAU01000001">
    <property type="protein sequence ID" value="TDT15320.1"/>
    <property type="molecule type" value="Genomic_DNA"/>
</dbReference>
<dbReference type="SMART" id="SM00418">
    <property type="entry name" value="HTH_ARSR"/>
    <property type="match status" value="1"/>
</dbReference>
<dbReference type="RefSeq" id="WP_133867780.1">
    <property type="nucleotide sequence ID" value="NZ_SOAU01000001.1"/>
</dbReference>
<proteinExistence type="predicted"/>
<accession>A0A4R7HX60</accession>
<dbReference type="Pfam" id="PF01451">
    <property type="entry name" value="LMWPc"/>
    <property type="match status" value="1"/>
</dbReference>
<evidence type="ECO:0000256" key="1">
    <source>
        <dbReference type="ARBA" id="ARBA00022849"/>
    </source>
</evidence>
<dbReference type="Pfam" id="PF12840">
    <property type="entry name" value="HTH_20"/>
    <property type="match status" value="1"/>
</dbReference>
<dbReference type="GO" id="GO:0046685">
    <property type="term" value="P:response to arsenic-containing substance"/>
    <property type="evidence" value="ECO:0007669"/>
    <property type="project" value="UniProtKB-KW"/>
</dbReference>
<name>A0A4R7HX60_9ACTN</name>
<evidence type="ECO:0000313" key="5">
    <source>
        <dbReference type="Proteomes" id="UP000294558"/>
    </source>
</evidence>
<feature type="domain" description="Phosphotyrosine protein phosphatase I" evidence="2">
    <location>
        <begin position="98"/>
        <end position="219"/>
    </location>
</feature>
<dbReference type="SMART" id="SM00226">
    <property type="entry name" value="LMWPc"/>
    <property type="match status" value="1"/>
</dbReference>
<dbReference type="InterPro" id="IPR036196">
    <property type="entry name" value="Ptyr_pPase_sf"/>
</dbReference>
<organism evidence="4 5">
    <name type="scientific">Ilumatobacter fluminis</name>
    <dbReference type="NCBI Taxonomy" id="467091"/>
    <lineage>
        <taxon>Bacteria</taxon>
        <taxon>Bacillati</taxon>
        <taxon>Actinomycetota</taxon>
        <taxon>Acidimicrobiia</taxon>
        <taxon>Acidimicrobiales</taxon>
        <taxon>Ilumatobacteraceae</taxon>
        <taxon>Ilumatobacter</taxon>
    </lineage>
</organism>
<dbReference type="AlphaFoldDB" id="A0A4R7HX60"/>
<dbReference type="OrthoDB" id="9784339at2"/>
<dbReference type="InterPro" id="IPR011991">
    <property type="entry name" value="ArsR-like_HTH"/>
</dbReference>
<dbReference type="InterPro" id="IPR036390">
    <property type="entry name" value="WH_DNA-bd_sf"/>
</dbReference>
<dbReference type="InterPro" id="IPR036388">
    <property type="entry name" value="WH-like_DNA-bd_sf"/>
</dbReference>
<dbReference type="Gene3D" id="1.10.10.10">
    <property type="entry name" value="Winged helix-like DNA-binding domain superfamily/Winged helix DNA-binding domain"/>
    <property type="match status" value="1"/>
</dbReference>
<dbReference type="CDD" id="cd00090">
    <property type="entry name" value="HTH_ARSR"/>
    <property type="match status" value="1"/>
</dbReference>
<gene>
    <name evidence="4" type="ORF">BDK89_0890</name>
</gene>
<evidence type="ECO:0000259" key="3">
    <source>
        <dbReference type="SMART" id="SM00418"/>
    </source>
</evidence>
<protein>
    <submittedName>
        <fullName evidence="4">ArsR family transcriptional regulator</fullName>
    </submittedName>
</protein>
<dbReference type="SUPFAM" id="SSF46785">
    <property type="entry name" value="Winged helix' DNA-binding domain"/>
    <property type="match status" value="1"/>
</dbReference>
<keyword evidence="5" id="KW-1185">Reference proteome</keyword>
<dbReference type="GO" id="GO:0003700">
    <property type="term" value="F:DNA-binding transcription factor activity"/>
    <property type="evidence" value="ECO:0007669"/>
    <property type="project" value="InterPro"/>
</dbReference>
<keyword evidence="1" id="KW-0059">Arsenical resistance</keyword>
<dbReference type="Gene3D" id="3.40.50.2300">
    <property type="match status" value="1"/>
</dbReference>
<feature type="domain" description="HTH arsR-type" evidence="3">
    <location>
        <begin position="13"/>
        <end position="93"/>
    </location>
</feature>
<dbReference type="PANTHER" id="PTHR43428:SF1">
    <property type="entry name" value="ARSENATE REDUCTASE"/>
    <property type="match status" value="1"/>
</dbReference>
<sequence length="232" mass="24625">MTGISADAERRAAVHAALGEPVRVAVVDELQRSDRSPKELSALLGVAPSLLAFHLDALEHAGLIERIASSGDRRRRYVRLRPDRLDLRLGAAPVDPATPMLFVCTQNSARSQLAAAAWRADRGGPAASAGTEPADAVHPGAVAAAARAGLDLGHARPQRLETVPEGTTVVTVCDLAHEQLPSVPAWHWSIPDPAVDGTDAAFDEALDLIRRRITTLTTTTGTTPTNDPQEQR</sequence>
<dbReference type="InterPro" id="IPR023485">
    <property type="entry name" value="Ptyr_pPase"/>
</dbReference>
<dbReference type="SUPFAM" id="SSF52788">
    <property type="entry name" value="Phosphotyrosine protein phosphatases I"/>
    <property type="match status" value="1"/>
</dbReference>
<reference evidence="4 5" key="1">
    <citation type="submission" date="2019-03" db="EMBL/GenBank/DDBJ databases">
        <title>Sequencing the genomes of 1000 actinobacteria strains.</title>
        <authorList>
            <person name="Klenk H.-P."/>
        </authorList>
    </citation>
    <scope>NUCLEOTIDE SEQUENCE [LARGE SCALE GENOMIC DNA]</scope>
    <source>
        <strain evidence="4 5">DSM 18936</strain>
    </source>
</reference>
<evidence type="ECO:0000313" key="4">
    <source>
        <dbReference type="EMBL" id="TDT15320.1"/>
    </source>
</evidence>
<dbReference type="Proteomes" id="UP000294558">
    <property type="component" value="Unassembled WGS sequence"/>
</dbReference>
<dbReference type="InterPro" id="IPR001845">
    <property type="entry name" value="HTH_ArsR_DNA-bd_dom"/>
</dbReference>
<comment type="caution">
    <text evidence="4">The sequence shown here is derived from an EMBL/GenBank/DDBJ whole genome shotgun (WGS) entry which is preliminary data.</text>
</comment>
<evidence type="ECO:0000259" key="2">
    <source>
        <dbReference type="SMART" id="SM00226"/>
    </source>
</evidence>
<dbReference type="PANTHER" id="PTHR43428">
    <property type="entry name" value="ARSENATE REDUCTASE"/>
    <property type="match status" value="1"/>
</dbReference>